<evidence type="ECO:0000313" key="8">
    <source>
        <dbReference type="Proteomes" id="UP000050867"/>
    </source>
</evidence>
<organism evidence="7 8">
    <name type="scientific">Wenjunlia vitaminophila</name>
    <name type="common">Streptomyces vitaminophilus</name>
    <dbReference type="NCBI Taxonomy" id="76728"/>
    <lineage>
        <taxon>Bacteria</taxon>
        <taxon>Bacillati</taxon>
        <taxon>Actinomycetota</taxon>
        <taxon>Actinomycetes</taxon>
        <taxon>Kitasatosporales</taxon>
        <taxon>Streptomycetaceae</taxon>
        <taxon>Wenjunlia</taxon>
    </lineage>
</organism>
<dbReference type="InterPro" id="IPR002397">
    <property type="entry name" value="Cyt_P450_B"/>
</dbReference>
<dbReference type="PANTHER" id="PTHR46696">
    <property type="entry name" value="P450, PUTATIVE (EUROFUNG)-RELATED"/>
    <property type="match status" value="1"/>
</dbReference>
<dbReference type="eggNOG" id="COG2124">
    <property type="taxonomic scope" value="Bacteria"/>
</dbReference>
<sequence>MPADALDPRDILGFDPYAREFVLDPYPVYRGMAGTAGPVWRTPAGLFVVTSHEHCSAVLRDGRFGRGGDVLVLGASPAPGRDPSVRSFLAMDPPDHTRLRRLVSRAFTPRVIEGYRTTVERLVADLLDKALAEEGEVDLVASLAFPLPTTLIGDMMGVPAGDWERFTGWIRALAQGLDPDFVLSPEKLELRERARGEFRDYFAELAAKRRVTPGDDLLSALVAVRDEGDALTEAELLATCILLIVSGHETTASLIGNGALALMRDPERLDWFRQHPERQDVVVDELARYESSVQLTVRKALTDAEIGDVPVPRDSIVVLLLAAANRDPAVFDDPDRLHFDRRPNRHIAYGLGIHHCMGAPLARLEAEVALSELVRRAPGLRLAVPDDALRYKDQLVLRGLRELPVHLN</sequence>
<proteinExistence type="inferred from homology"/>
<evidence type="ECO:0000256" key="1">
    <source>
        <dbReference type="ARBA" id="ARBA00010617"/>
    </source>
</evidence>
<comment type="similarity">
    <text evidence="1">Belongs to the cytochrome P450 family.</text>
</comment>
<dbReference type="PANTHER" id="PTHR46696:SF1">
    <property type="entry name" value="CYTOCHROME P450 YJIB-RELATED"/>
    <property type="match status" value="1"/>
</dbReference>
<evidence type="ECO:0000313" key="7">
    <source>
        <dbReference type="EMBL" id="KRV49107.1"/>
    </source>
</evidence>
<dbReference type="PRINTS" id="PR00359">
    <property type="entry name" value="BP450"/>
</dbReference>
<dbReference type="SUPFAM" id="SSF48264">
    <property type="entry name" value="Cytochrome P450"/>
    <property type="match status" value="1"/>
</dbReference>
<keyword evidence="6" id="KW-0503">Monooxygenase</keyword>
<dbReference type="RefSeq" id="WP_018384501.1">
    <property type="nucleotide sequence ID" value="NZ_LLZU01000015.1"/>
</dbReference>
<evidence type="ECO:0000256" key="5">
    <source>
        <dbReference type="ARBA" id="ARBA00023004"/>
    </source>
</evidence>
<keyword evidence="8" id="KW-1185">Reference proteome</keyword>
<dbReference type="Gene3D" id="1.10.630.10">
    <property type="entry name" value="Cytochrome P450"/>
    <property type="match status" value="1"/>
</dbReference>
<dbReference type="InterPro" id="IPR036396">
    <property type="entry name" value="Cyt_P450_sf"/>
</dbReference>
<dbReference type="AlphaFoldDB" id="A0A0T6LSK4"/>
<dbReference type="GO" id="GO:0005506">
    <property type="term" value="F:iron ion binding"/>
    <property type="evidence" value="ECO:0007669"/>
    <property type="project" value="InterPro"/>
</dbReference>
<dbReference type="Pfam" id="PF00067">
    <property type="entry name" value="p450"/>
    <property type="match status" value="2"/>
</dbReference>
<keyword evidence="3" id="KW-0479">Metal-binding</keyword>
<evidence type="ECO:0000256" key="3">
    <source>
        <dbReference type="ARBA" id="ARBA00022723"/>
    </source>
</evidence>
<gene>
    <name evidence="7" type="ORF">AQ490_21675</name>
</gene>
<dbReference type="STRING" id="76728.AQ490_21675"/>
<comment type="caution">
    <text evidence="7">The sequence shown here is derived from an EMBL/GenBank/DDBJ whole genome shotgun (WGS) entry which is preliminary data.</text>
</comment>
<evidence type="ECO:0000256" key="2">
    <source>
        <dbReference type="ARBA" id="ARBA00022617"/>
    </source>
</evidence>
<dbReference type="GO" id="GO:0016705">
    <property type="term" value="F:oxidoreductase activity, acting on paired donors, with incorporation or reduction of molecular oxygen"/>
    <property type="evidence" value="ECO:0007669"/>
    <property type="project" value="InterPro"/>
</dbReference>
<evidence type="ECO:0000256" key="4">
    <source>
        <dbReference type="ARBA" id="ARBA00023002"/>
    </source>
</evidence>
<keyword evidence="2" id="KW-0349">Heme</keyword>
<dbReference type="EMBL" id="LLZU01000015">
    <property type="protein sequence ID" value="KRV49107.1"/>
    <property type="molecule type" value="Genomic_DNA"/>
</dbReference>
<dbReference type="GO" id="GO:0004497">
    <property type="term" value="F:monooxygenase activity"/>
    <property type="evidence" value="ECO:0007669"/>
    <property type="project" value="UniProtKB-KW"/>
</dbReference>
<reference evidence="7 8" key="1">
    <citation type="submission" date="2015-10" db="EMBL/GenBank/DDBJ databases">
        <title>Draft genome sequence of pyrrolomycin-producing Streptomyces vitaminophilus.</title>
        <authorList>
            <person name="Graham D.E."/>
            <person name="Mahan K.M."/>
            <person name="Klingeman D.M."/>
            <person name="Hettich R.L."/>
            <person name="Parry R.J."/>
        </authorList>
    </citation>
    <scope>NUCLEOTIDE SEQUENCE [LARGE SCALE GENOMIC DNA]</scope>
    <source>
        <strain evidence="7 8">ATCC 31673</strain>
    </source>
</reference>
<name>A0A0T6LSK4_WENVI</name>
<dbReference type="GO" id="GO:0020037">
    <property type="term" value="F:heme binding"/>
    <property type="evidence" value="ECO:0007669"/>
    <property type="project" value="InterPro"/>
</dbReference>
<dbReference type="FunFam" id="1.10.630.10:FF:000018">
    <property type="entry name" value="Cytochrome P450 monooxygenase"/>
    <property type="match status" value="1"/>
</dbReference>
<protein>
    <submittedName>
        <fullName evidence="7">Cytochrome</fullName>
    </submittedName>
</protein>
<keyword evidence="4" id="KW-0560">Oxidoreductase</keyword>
<dbReference type="InterPro" id="IPR001128">
    <property type="entry name" value="Cyt_P450"/>
</dbReference>
<dbReference type="CDD" id="cd20625">
    <property type="entry name" value="CYP164-like"/>
    <property type="match status" value="1"/>
</dbReference>
<accession>A0A0T6LSK4</accession>
<dbReference type="Proteomes" id="UP000050867">
    <property type="component" value="Unassembled WGS sequence"/>
</dbReference>
<evidence type="ECO:0000256" key="6">
    <source>
        <dbReference type="ARBA" id="ARBA00023033"/>
    </source>
</evidence>
<keyword evidence="5" id="KW-0408">Iron</keyword>